<sequence length="63" mass="7296">MTKLLIPPETHPEALVILNMLVNMYRNPGEELIEVIKRIEDMCKSIKCDEIKTPHGTIRTIKH</sequence>
<proteinExistence type="predicted"/>
<dbReference type="EMBL" id="LAZR01054521">
    <property type="protein sequence ID" value="KKK78365.1"/>
    <property type="molecule type" value="Genomic_DNA"/>
</dbReference>
<gene>
    <name evidence="1" type="ORF">LCGC14_2844300</name>
</gene>
<organism evidence="1">
    <name type="scientific">marine sediment metagenome</name>
    <dbReference type="NCBI Taxonomy" id="412755"/>
    <lineage>
        <taxon>unclassified sequences</taxon>
        <taxon>metagenomes</taxon>
        <taxon>ecological metagenomes</taxon>
    </lineage>
</organism>
<evidence type="ECO:0000313" key="1">
    <source>
        <dbReference type="EMBL" id="KKK78365.1"/>
    </source>
</evidence>
<name>A0A0F8YX12_9ZZZZ</name>
<reference evidence="1" key="1">
    <citation type="journal article" date="2015" name="Nature">
        <title>Complex archaea that bridge the gap between prokaryotes and eukaryotes.</title>
        <authorList>
            <person name="Spang A."/>
            <person name="Saw J.H."/>
            <person name="Jorgensen S.L."/>
            <person name="Zaremba-Niedzwiedzka K."/>
            <person name="Martijn J."/>
            <person name="Lind A.E."/>
            <person name="van Eijk R."/>
            <person name="Schleper C."/>
            <person name="Guy L."/>
            <person name="Ettema T.J."/>
        </authorList>
    </citation>
    <scope>NUCLEOTIDE SEQUENCE</scope>
</reference>
<comment type="caution">
    <text evidence="1">The sequence shown here is derived from an EMBL/GenBank/DDBJ whole genome shotgun (WGS) entry which is preliminary data.</text>
</comment>
<protein>
    <submittedName>
        <fullName evidence="1">Uncharacterized protein</fullName>
    </submittedName>
</protein>
<accession>A0A0F8YX12</accession>
<dbReference type="AlphaFoldDB" id="A0A0F8YX12"/>